<evidence type="ECO:0000256" key="1">
    <source>
        <dbReference type="ARBA" id="ARBA00022801"/>
    </source>
</evidence>
<dbReference type="InterPro" id="IPR000073">
    <property type="entry name" value="AB_hydrolase_1"/>
</dbReference>
<dbReference type="EMBL" id="LDTB01000092">
    <property type="protein sequence ID" value="KTT68689.1"/>
    <property type="molecule type" value="Genomic_DNA"/>
</dbReference>
<proteinExistence type="predicted"/>
<evidence type="ECO:0000259" key="2">
    <source>
        <dbReference type="Pfam" id="PF00561"/>
    </source>
</evidence>
<dbReference type="Gene3D" id="3.40.50.1820">
    <property type="entry name" value="alpha/beta hydrolase"/>
    <property type="match status" value="1"/>
</dbReference>
<dbReference type="RefSeq" id="WP_241491998.1">
    <property type="nucleotide sequence ID" value="NZ_LDTB01000092.1"/>
</dbReference>
<dbReference type="Pfam" id="PF00561">
    <property type="entry name" value="Abhydrolase_1"/>
    <property type="match status" value="1"/>
</dbReference>
<evidence type="ECO:0000313" key="4">
    <source>
        <dbReference type="Proteomes" id="UP000074310"/>
    </source>
</evidence>
<accession>A0A147HV02</accession>
<feature type="non-terminal residue" evidence="3">
    <location>
        <position position="82"/>
    </location>
</feature>
<sequence>MFVREAGHGPLVVLCHGWPELSYSWRHQIAALAAAGFRVAAPDMRGFGRTAAPADIGAYTIFDTVGDMVALVAALGEKKAMI</sequence>
<keyword evidence="1 3" id="KW-0378">Hydrolase</keyword>
<dbReference type="PRINTS" id="PR00412">
    <property type="entry name" value="EPOXHYDRLASE"/>
</dbReference>
<dbReference type="InterPro" id="IPR029058">
    <property type="entry name" value="AB_hydrolase_fold"/>
</dbReference>
<feature type="domain" description="AB hydrolase-1" evidence="2">
    <location>
        <begin position="10"/>
        <end position="80"/>
    </location>
</feature>
<organism evidence="3 4">
    <name type="scientific">Sphingomonas endophytica</name>
    <dbReference type="NCBI Taxonomy" id="869719"/>
    <lineage>
        <taxon>Bacteria</taxon>
        <taxon>Pseudomonadati</taxon>
        <taxon>Pseudomonadota</taxon>
        <taxon>Alphaproteobacteria</taxon>
        <taxon>Sphingomonadales</taxon>
        <taxon>Sphingomonadaceae</taxon>
        <taxon>Sphingomonas</taxon>
    </lineage>
</organism>
<protein>
    <submittedName>
        <fullName evidence="3">Epoxide hydrolase</fullName>
    </submittedName>
</protein>
<dbReference type="GO" id="GO:0016787">
    <property type="term" value="F:hydrolase activity"/>
    <property type="evidence" value="ECO:0007669"/>
    <property type="project" value="UniProtKB-KW"/>
</dbReference>
<keyword evidence="4" id="KW-1185">Reference proteome</keyword>
<gene>
    <name evidence="3" type="ORF">NS334_16085</name>
</gene>
<dbReference type="Proteomes" id="UP000074310">
    <property type="component" value="Unassembled WGS sequence"/>
</dbReference>
<dbReference type="InterPro" id="IPR000639">
    <property type="entry name" value="Epox_hydrolase-like"/>
</dbReference>
<evidence type="ECO:0000313" key="3">
    <source>
        <dbReference type="EMBL" id="KTT68689.1"/>
    </source>
</evidence>
<comment type="caution">
    <text evidence="3">The sequence shown here is derived from an EMBL/GenBank/DDBJ whole genome shotgun (WGS) entry which is preliminary data.</text>
</comment>
<dbReference type="SUPFAM" id="SSF53474">
    <property type="entry name" value="alpha/beta-Hydrolases"/>
    <property type="match status" value="1"/>
</dbReference>
<reference evidence="3 4" key="1">
    <citation type="journal article" date="2016" name="Front. Microbiol.">
        <title>Genomic Resource of Rice Seed Associated Bacteria.</title>
        <authorList>
            <person name="Midha S."/>
            <person name="Bansal K."/>
            <person name="Sharma S."/>
            <person name="Kumar N."/>
            <person name="Patil P.P."/>
            <person name="Chaudhry V."/>
            <person name="Patil P.B."/>
        </authorList>
    </citation>
    <scope>NUCLEOTIDE SEQUENCE [LARGE SCALE GENOMIC DNA]</scope>
    <source>
        <strain evidence="3 4">NS334</strain>
    </source>
</reference>
<name>A0A147HV02_9SPHN</name>
<dbReference type="PANTHER" id="PTHR43329">
    <property type="entry name" value="EPOXIDE HYDROLASE"/>
    <property type="match status" value="1"/>
</dbReference>
<dbReference type="AlphaFoldDB" id="A0A147HV02"/>